<sequence>MIKRLKDVVKFVIRLYTTGDDIDCINSLRGILASSKTINKLPPTLGSLRQHCLRAHYQTKIWLNSNVPRLERILPDLERSGWKIVDKKVEAILTTSPVLPEDKSVLNTCNCKKGCTGSLRSCKKRNICCIGSCKCMAQVTCANKKLEHWPHQNASQNPSKSSSDLDEFCYILHILGSS</sequence>
<dbReference type="EMBL" id="JAVRBK010000008">
    <property type="protein sequence ID" value="KAK5640297.1"/>
    <property type="molecule type" value="Genomic_DNA"/>
</dbReference>
<organism evidence="1 2">
    <name type="scientific">Pyrocoelia pectoralis</name>
    <dbReference type="NCBI Taxonomy" id="417401"/>
    <lineage>
        <taxon>Eukaryota</taxon>
        <taxon>Metazoa</taxon>
        <taxon>Ecdysozoa</taxon>
        <taxon>Arthropoda</taxon>
        <taxon>Hexapoda</taxon>
        <taxon>Insecta</taxon>
        <taxon>Pterygota</taxon>
        <taxon>Neoptera</taxon>
        <taxon>Endopterygota</taxon>
        <taxon>Coleoptera</taxon>
        <taxon>Polyphaga</taxon>
        <taxon>Elateriformia</taxon>
        <taxon>Elateroidea</taxon>
        <taxon>Lampyridae</taxon>
        <taxon>Lampyrinae</taxon>
        <taxon>Pyrocoelia</taxon>
    </lineage>
</organism>
<proteinExistence type="predicted"/>
<dbReference type="Proteomes" id="UP001329430">
    <property type="component" value="Chromosome 8"/>
</dbReference>
<comment type="caution">
    <text evidence="1">The sequence shown here is derived from an EMBL/GenBank/DDBJ whole genome shotgun (WGS) entry which is preliminary data.</text>
</comment>
<gene>
    <name evidence="1" type="ORF">RI129_011108</name>
</gene>
<accession>A0AAN7ZF61</accession>
<dbReference type="AlphaFoldDB" id="A0AAN7ZF61"/>
<name>A0AAN7ZF61_9COLE</name>
<evidence type="ECO:0008006" key="3">
    <source>
        <dbReference type="Google" id="ProtNLM"/>
    </source>
</evidence>
<evidence type="ECO:0000313" key="1">
    <source>
        <dbReference type="EMBL" id="KAK5640297.1"/>
    </source>
</evidence>
<evidence type="ECO:0000313" key="2">
    <source>
        <dbReference type="Proteomes" id="UP001329430"/>
    </source>
</evidence>
<protein>
    <recommendedName>
        <fullName evidence="3">Tesmin/TSO1-like CXC domain-containing protein</fullName>
    </recommendedName>
</protein>
<reference evidence="1 2" key="1">
    <citation type="journal article" date="2024" name="Insects">
        <title>An Improved Chromosome-Level Genome Assembly of the Firefly Pyrocoelia pectoralis.</title>
        <authorList>
            <person name="Fu X."/>
            <person name="Meyer-Rochow V.B."/>
            <person name="Ballantyne L."/>
            <person name="Zhu X."/>
        </authorList>
    </citation>
    <scope>NUCLEOTIDE SEQUENCE [LARGE SCALE GENOMIC DNA]</scope>
    <source>
        <strain evidence="1">XCY_ONT2</strain>
    </source>
</reference>
<keyword evidence="2" id="KW-1185">Reference proteome</keyword>